<dbReference type="Gene3D" id="3.40.30.10">
    <property type="entry name" value="Glutaredoxin"/>
    <property type="match status" value="1"/>
</dbReference>
<name>A0A098GB70_9GAMM</name>
<dbReference type="PROSITE" id="PS51352">
    <property type="entry name" value="THIOREDOXIN_2"/>
    <property type="match status" value="1"/>
</dbReference>
<dbReference type="KEGG" id="lfa:LFA_pA0122"/>
<proteinExistence type="predicted"/>
<evidence type="ECO:0000259" key="2">
    <source>
        <dbReference type="PROSITE" id="PS51352"/>
    </source>
</evidence>
<protein>
    <submittedName>
        <fullName evidence="3">Putative Type-F conjugative transfer system pilin assembly thiol-disulfide isomerase TrbB</fullName>
    </submittedName>
</protein>
<gene>
    <name evidence="3" type="ORF">LFA_pA0122</name>
</gene>
<feature type="domain" description="Thioredoxin" evidence="2">
    <location>
        <begin position="7"/>
        <end position="132"/>
    </location>
</feature>
<reference evidence="4" key="1">
    <citation type="submission" date="2014-09" db="EMBL/GenBank/DDBJ databases">
        <authorList>
            <person name="Gomez-Valero L."/>
        </authorList>
    </citation>
    <scope>NUCLEOTIDE SEQUENCE [LARGE SCALE GENOMIC DNA]</scope>
    <source>
        <strain evidence="4">ATCC700992</strain>
        <plasmid evidence="4">LLAP10_pA</plasmid>
    </source>
</reference>
<organism evidence="3 4">
    <name type="scientific">Legionella fallonii LLAP-10</name>
    <dbReference type="NCBI Taxonomy" id="1212491"/>
    <lineage>
        <taxon>Bacteria</taxon>
        <taxon>Pseudomonadati</taxon>
        <taxon>Pseudomonadota</taxon>
        <taxon>Gammaproteobacteria</taxon>
        <taxon>Legionellales</taxon>
        <taxon>Legionellaceae</taxon>
        <taxon>Legionella</taxon>
    </lineage>
</organism>
<dbReference type="Proteomes" id="UP000032430">
    <property type="component" value="Plasmid II"/>
</dbReference>
<geneLocation type="plasmid" evidence="4">
    <name>LLAP10_pA</name>
</geneLocation>
<evidence type="ECO:0000313" key="3">
    <source>
        <dbReference type="EMBL" id="CEG59227.1"/>
    </source>
</evidence>
<feature type="signal peptide" evidence="1">
    <location>
        <begin position="1"/>
        <end position="22"/>
    </location>
</feature>
<sequence>MRAKWTLLLVMSLFCFSSYALTNENSLHALSQKKGFFFFFSSSCPHCQRFAPVLKHWSQSYGFNVVAISMDGGYLPDFPYAVLDEGQSKLFQVTVFPSLFLVDPQNEQAHLVTEGAIDEMELTNRLLKINQSNGTQVVL</sequence>
<accession>A0A098GB70</accession>
<dbReference type="GO" id="GO:0016853">
    <property type="term" value="F:isomerase activity"/>
    <property type="evidence" value="ECO:0007669"/>
    <property type="project" value="UniProtKB-KW"/>
</dbReference>
<feature type="chain" id="PRO_5001942901" evidence="1">
    <location>
        <begin position="23"/>
        <end position="139"/>
    </location>
</feature>
<dbReference type="RefSeq" id="WP_045097823.1">
    <property type="nucleotide sequence ID" value="NZ_LN614828.1"/>
</dbReference>
<evidence type="ECO:0000313" key="4">
    <source>
        <dbReference type="Proteomes" id="UP000032430"/>
    </source>
</evidence>
<dbReference type="InterPro" id="IPR036249">
    <property type="entry name" value="Thioredoxin-like_sf"/>
</dbReference>
<dbReference type="EMBL" id="LN614828">
    <property type="protein sequence ID" value="CEG59227.1"/>
    <property type="molecule type" value="Genomic_DNA"/>
</dbReference>
<keyword evidence="4" id="KW-1185">Reference proteome</keyword>
<dbReference type="InterPro" id="IPR039555">
    <property type="entry name" value="TraF/TrbB"/>
</dbReference>
<keyword evidence="3" id="KW-0614">Plasmid</keyword>
<dbReference type="Pfam" id="PF13728">
    <property type="entry name" value="TraF"/>
    <property type="match status" value="1"/>
</dbReference>
<dbReference type="SUPFAM" id="SSF52833">
    <property type="entry name" value="Thioredoxin-like"/>
    <property type="match status" value="1"/>
</dbReference>
<dbReference type="OrthoDB" id="5559625at2"/>
<evidence type="ECO:0000256" key="1">
    <source>
        <dbReference type="SAM" id="SignalP"/>
    </source>
</evidence>
<keyword evidence="3" id="KW-0413">Isomerase</keyword>
<dbReference type="AlphaFoldDB" id="A0A098GB70"/>
<dbReference type="InterPro" id="IPR013766">
    <property type="entry name" value="Thioredoxin_domain"/>
</dbReference>
<dbReference type="HOGENOM" id="CLU_1842626_0_0_6"/>
<keyword evidence="1" id="KW-0732">Signal</keyword>